<name>A0A1J1ITR0_9DIPT</name>
<reference evidence="1 2" key="1">
    <citation type="submission" date="2015-04" db="EMBL/GenBank/DDBJ databases">
        <authorList>
            <person name="Syromyatnikov M.Y."/>
            <person name="Popov V.N."/>
        </authorList>
    </citation>
    <scope>NUCLEOTIDE SEQUENCE [LARGE SCALE GENOMIC DNA]</scope>
</reference>
<dbReference type="EMBL" id="CVRI01000059">
    <property type="protein sequence ID" value="CRL03621.1"/>
    <property type="molecule type" value="Genomic_DNA"/>
</dbReference>
<dbReference type="AlphaFoldDB" id="A0A1J1ITR0"/>
<keyword evidence="2" id="KW-1185">Reference proteome</keyword>
<dbReference type="Proteomes" id="UP000183832">
    <property type="component" value="Unassembled WGS sequence"/>
</dbReference>
<gene>
    <name evidence="1" type="ORF">CLUMA_CG016850</name>
</gene>
<proteinExistence type="predicted"/>
<protein>
    <submittedName>
        <fullName evidence="1">CLUMA_CG016850, isoform A</fullName>
    </submittedName>
</protein>
<sequence>MGAENTFEVEETLLGLIALLSQLSKTTRRKFRFRALLNFKCSILEVFNLTSEACASTFQGASFSQLSSGLTIMEEYLTSISFINIHLQGKKTFYSAFQAHPQSNLNE</sequence>
<evidence type="ECO:0000313" key="1">
    <source>
        <dbReference type="EMBL" id="CRL03621.1"/>
    </source>
</evidence>
<accession>A0A1J1ITR0</accession>
<organism evidence="1 2">
    <name type="scientific">Clunio marinus</name>
    <dbReference type="NCBI Taxonomy" id="568069"/>
    <lineage>
        <taxon>Eukaryota</taxon>
        <taxon>Metazoa</taxon>
        <taxon>Ecdysozoa</taxon>
        <taxon>Arthropoda</taxon>
        <taxon>Hexapoda</taxon>
        <taxon>Insecta</taxon>
        <taxon>Pterygota</taxon>
        <taxon>Neoptera</taxon>
        <taxon>Endopterygota</taxon>
        <taxon>Diptera</taxon>
        <taxon>Nematocera</taxon>
        <taxon>Chironomoidea</taxon>
        <taxon>Chironomidae</taxon>
        <taxon>Clunio</taxon>
    </lineage>
</organism>
<evidence type="ECO:0000313" key="2">
    <source>
        <dbReference type="Proteomes" id="UP000183832"/>
    </source>
</evidence>